<organism evidence="2 3">
    <name type="scientific">Rhodococcus pseudokoreensis</name>
    <dbReference type="NCBI Taxonomy" id="2811421"/>
    <lineage>
        <taxon>Bacteria</taxon>
        <taxon>Bacillati</taxon>
        <taxon>Actinomycetota</taxon>
        <taxon>Actinomycetes</taxon>
        <taxon>Mycobacteriales</taxon>
        <taxon>Nocardiaceae</taxon>
        <taxon>Rhodococcus</taxon>
    </lineage>
</organism>
<proteinExistence type="predicted"/>
<name>A0A974VZX6_9NOCA</name>
<gene>
    <name evidence="2" type="ORF">JWS13_05035</name>
</gene>
<feature type="region of interest" description="Disordered" evidence="1">
    <location>
        <begin position="39"/>
        <end position="82"/>
    </location>
</feature>
<reference evidence="2 3" key="2">
    <citation type="journal article" date="2022" name="Arch. Microbiol.">
        <title>Rhodococcus pseudokoreensis sp. nov. isolated from the rhizosphere of young M26 apple rootstocks.</title>
        <authorList>
            <person name="Kampfer P."/>
            <person name="Glaeser S.P."/>
            <person name="Blom J."/>
            <person name="Wolf J."/>
            <person name="Benning S."/>
            <person name="Schloter M."/>
            <person name="Neumann-Schaal M."/>
        </authorList>
    </citation>
    <scope>NUCLEOTIDE SEQUENCE [LARGE SCALE GENOMIC DNA]</scope>
    <source>
        <strain evidence="2 3">R79</strain>
    </source>
</reference>
<dbReference type="EMBL" id="CP070618">
    <property type="protein sequence ID" value="QSE88100.1"/>
    <property type="molecule type" value="Genomic_DNA"/>
</dbReference>
<evidence type="ECO:0000313" key="2">
    <source>
        <dbReference type="EMBL" id="QSE88100.1"/>
    </source>
</evidence>
<keyword evidence="2" id="KW-0614">Plasmid</keyword>
<sequence length="82" mass="8833">MPRSPTSARTPPTLLPLRAGDVLVVNASHAIGHLLRSRADLSPIGAGRRTDPRRPRTPQSPTPGRPPHRLPQLADGVALWNL</sequence>
<reference evidence="2 3" key="1">
    <citation type="journal article" date="2021" name="Microbiol. Resour. Announc.">
        <title>Complete Genome Sequences of Two Rhodococcus sp. Strains with Large and Linear Chromosomes, Isolated from Apple Rhizosphere.</title>
        <authorList>
            <person name="Benning S."/>
            <person name="Brugnone N."/>
            <person name="Siani R."/>
            <person name="Kublik S."/>
            <person name="Schloter M."/>
            <person name="Rad V."/>
        </authorList>
    </citation>
    <scope>NUCLEOTIDE SEQUENCE [LARGE SCALE GENOMIC DNA]</scope>
    <source>
        <strain evidence="2 3">R79</strain>
    </source>
</reference>
<keyword evidence="3" id="KW-1185">Reference proteome</keyword>
<protein>
    <submittedName>
        <fullName evidence="2">Uncharacterized protein</fullName>
    </submittedName>
</protein>
<evidence type="ECO:0000313" key="3">
    <source>
        <dbReference type="Proteomes" id="UP000662986"/>
    </source>
</evidence>
<accession>A0A974VZX6</accession>
<evidence type="ECO:0000256" key="1">
    <source>
        <dbReference type="SAM" id="MobiDB-lite"/>
    </source>
</evidence>
<dbReference type="Proteomes" id="UP000662986">
    <property type="component" value="Plasmid unnamed1"/>
</dbReference>
<geneLocation type="plasmid" evidence="2 3">
    <name>unnamed1</name>
</geneLocation>